<reference evidence="4" key="1">
    <citation type="submission" date="2020-02" db="EMBL/GenBank/DDBJ databases">
        <authorList>
            <person name="Meier V. D."/>
        </authorList>
    </citation>
    <scope>NUCLEOTIDE SEQUENCE</scope>
    <source>
        <strain evidence="4">AVDCRST_MAG06</strain>
    </source>
</reference>
<dbReference type="RefSeq" id="WP_295656207.1">
    <property type="nucleotide sequence ID" value="NZ_CADCUP010000016.1"/>
</dbReference>
<dbReference type="Pfam" id="PF13399">
    <property type="entry name" value="LytR_C"/>
    <property type="match status" value="1"/>
</dbReference>
<evidence type="ECO:0000313" key="4">
    <source>
        <dbReference type="EMBL" id="CAA9372609.1"/>
    </source>
</evidence>
<keyword evidence="2" id="KW-1133">Transmembrane helix</keyword>
<keyword evidence="2" id="KW-0472">Membrane</keyword>
<dbReference type="InterPro" id="IPR027381">
    <property type="entry name" value="LytR/CpsA/Psr_C"/>
</dbReference>
<gene>
    <name evidence="4" type="ORF">AVDCRST_MAG06-190</name>
</gene>
<proteinExistence type="predicted"/>
<evidence type="ECO:0000256" key="2">
    <source>
        <dbReference type="SAM" id="Phobius"/>
    </source>
</evidence>
<dbReference type="EMBL" id="CADCUP010000016">
    <property type="protein sequence ID" value="CAA9372609.1"/>
    <property type="molecule type" value="Genomic_DNA"/>
</dbReference>
<protein>
    <recommendedName>
        <fullName evidence="3">LytR/CpsA/Psr regulator C-terminal domain-containing protein</fullName>
    </recommendedName>
</protein>
<feature type="compositionally biased region" description="Pro residues" evidence="1">
    <location>
        <begin position="57"/>
        <end position="67"/>
    </location>
</feature>
<evidence type="ECO:0000259" key="3">
    <source>
        <dbReference type="Pfam" id="PF13399"/>
    </source>
</evidence>
<feature type="transmembrane region" description="Helical" evidence="2">
    <location>
        <begin position="12"/>
        <end position="32"/>
    </location>
</feature>
<name>A0A6J4N456_9ACTN</name>
<dbReference type="AlphaFoldDB" id="A0A6J4N456"/>
<accession>A0A6J4N456</accession>
<dbReference type="Gene3D" id="3.30.70.2390">
    <property type="match status" value="1"/>
</dbReference>
<feature type="region of interest" description="Disordered" evidence="1">
    <location>
        <begin position="43"/>
        <end position="75"/>
    </location>
</feature>
<feature type="domain" description="LytR/CpsA/Psr regulator C-terminal" evidence="3">
    <location>
        <begin position="82"/>
        <end position="165"/>
    </location>
</feature>
<organism evidence="4">
    <name type="scientific">uncultured Nocardioides sp</name>
    <dbReference type="NCBI Taxonomy" id="198441"/>
    <lineage>
        <taxon>Bacteria</taxon>
        <taxon>Bacillati</taxon>
        <taxon>Actinomycetota</taxon>
        <taxon>Actinomycetes</taxon>
        <taxon>Propionibacteriales</taxon>
        <taxon>Nocardioidaceae</taxon>
        <taxon>Nocardioides</taxon>
        <taxon>environmental samples</taxon>
    </lineage>
</organism>
<sequence length="166" mass="17356">MRTRDERGLAVPSPLVMLSIIAVAMAAIAFVATRDQPSHEVRIEPAGSSETVAATPSAPPVVEPPVVEPTKEPKPPVERAEVMVEVFNNSGILGLASATGEKAVAAGWQVVGTDNWYGTVPASTVYYASGRLKAAARLLALDLGIDRVQPATEAMRLDALTVVLTG</sequence>
<keyword evidence="2" id="KW-0812">Transmembrane</keyword>
<evidence type="ECO:0000256" key="1">
    <source>
        <dbReference type="SAM" id="MobiDB-lite"/>
    </source>
</evidence>